<evidence type="ECO:0000313" key="4">
    <source>
        <dbReference type="WBParaSite" id="SBAD_0000833201-mRNA-1"/>
    </source>
</evidence>
<evidence type="ECO:0000313" key="2">
    <source>
        <dbReference type="EMBL" id="VDP15094.1"/>
    </source>
</evidence>
<organism evidence="4">
    <name type="scientific">Soboliphyme baturini</name>
    <dbReference type="NCBI Taxonomy" id="241478"/>
    <lineage>
        <taxon>Eukaryota</taxon>
        <taxon>Metazoa</taxon>
        <taxon>Ecdysozoa</taxon>
        <taxon>Nematoda</taxon>
        <taxon>Enoplea</taxon>
        <taxon>Dorylaimia</taxon>
        <taxon>Dioctophymatida</taxon>
        <taxon>Dioctophymatoidea</taxon>
        <taxon>Soboliphymatidae</taxon>
        <taxon>Soboliphyme</taxon>
    </lineage>
</organism>
<feature type="compositionally biased region" description="Polar residues" evidence="1">
    <location>
        <begin position="12"/>
        <end position="21"/>
    </location>
</feature>
<name>A0A183IWN6_9BILA</name>
<keyword evidence="3" id="KW-1185">Reference proteome</keyword>
<feature type="compositionally biased region" description="Polar residues" evidence="1">
    <location>
        <begin position="224"/>
        <end position="238"/>
    </location>
</feature>
<evidence type="ECO:0000256" key="1">
    <source>
        <dbReference type="SAM" id="MobiDB-lite"/>
    </source>
</evidence>
<sequence>MNVSELGAAARNSLSRSPVSNGGSDGGGGGGGGDFRNHMSSSQHATAYHILNGRMSPSSSTPIGFASVTYATLTPLQPLPPISTVTQNDKFNVAGAAGFAFVGQNSLNEFVAAAAVPGSQSGGGGDGVGGGYSLNLKYDYDVKPPTAATTIRLSNMSRYHMPSTGSQGQQDFNSYHYGPLCQGLHLPPHSSSPVMVTVQSVNVNNGAPGGRQSMTTSGGGVVDQLSTGAAASQQTTRDQGGKAPASKAAAYHHSTSHTHSQPSSNGEPEFQRMSALRLAGNHIRLLMRTLDLLKTLKRSNAVHVRSIYKFRSLGRRLPAYHLPCTTFITVPVYRFCTITRVRSASGNESKGTHVQSRKAIALLSLDGVGDL</sequence>
<gene>
    <name evidence="2" type="ORF">SBAD_LOCUS8032</name>
</gene>
<reference evidence="2 3" key="2">
    <citation type="submission" date="2018-11" db="EMBL/GenBank/DDBJ databases">
        <authorList>
            <consortium name="Pathogen Informatics"/>
        </authorList>
    </citation>
    <scope>NUCLEOTIDE SEQUENCE [LARGE SCALE GENOMIC DNA]</scope>
</reference>
<accession>A0A183IWN6</accession>
<dbReference type="WBParaSite" id="SBAD_0000833201-mRNA-1">
    <property type="protein sequence ID" value="SBAD_0000833201-mRNA-1"/>
    <property type="gene ID" value="SBAD_0000833201"/>
</dbReference>
<proteinExistence type="predicted"/>
<dbReference type="EMBL" id="UZAM01011179">
    <property type="protein sequence ID" value="VDP15094.1"/>
    <property type="molecule type" value="Genomic_DNA"/>
</dbReference>
<feature type="compositionally biased region" description="Low complexity" evidence="1">
    <location>
        <begin position="245"/>
        <end position="260"/>
    </location>
</feature>
<feature type="region of interest" description="Disordered" evidence="1">
    <location>
        <begin position="202"/>
        <end position="269"/>
    </location>
</feature>
<protein>
    <submittedName>
        <fullName evidence="4">OAR domain-containing protein</fullName>
    </submittedName>
</protein>
<reference evidence="4" key="1">
    <citation type="submission" date="2016-06" db="UniProtKB">
        <authorList>
            <consortium name="WormBaseParasite"/>
        </authorList>
    </citation>
    <scope>IDENTIFICATION</scope>
</reference>
<feature type="region of interest" description="Disordered" evidence="1">
    <location>
        <begin position="1"/>
        <end position="39"/>
    </location>
</feature>
<dbReference type="OrthoDB" id="10068888at2759"/>
<dbReference type="Proteomes" id="UP000270296">
    <property type="component" value="Unassembled WGS sequence"/>
</dbReference>
<feature type="compositionally biased region" description="Gly residues" evidence="1">
    <location>
        <begin position="23"/>
        <end position="34"/>
    </location>
</feature>
<dbReference type="AlphaFoldDB" id="A0A183IWN6"/>
<evidence type="ECO:0000313" key="3">
    <source>
        <dbReference type="Proteomes" id="UP000270296"/>
    </source>
</evidence>